<dbReference type="EMBL" id="LJIJ01000082">
    <property type="protein sequence ID" value="ODN03210.1"/>
    <property type="molecule type" value="Genomic_DNA"/>
</dbReference>
<dbReference type="OMA" id="CTSNCEN"/>
<protein>
    <submittedName>
        <fullName evidence="2">Epididymal secretory protein E1</fullName>
    </submittedName>
</protein>
<evidence type="ECO:0000313" key="3">
    <source>
        <dbReference type="Proteomes" id="UP000094527"/>
    </source>
</evidence>
<dbReference type="Gene3D" id="2.60.40.770">
    <property type="match status" value="1"/>
</dbReference>
<keyword evidence="3" id="KW-1185">Reference proteome</keyword>
<dbReference type="AlphaFoldDB" id="A0A1D2ND80"/>
<accession>A0A1D2ND80</accession>
<evidence type="ECO:0000256" key="1">
    <source>
        <dbReference type="SAM" id="SignalP"/>
    </source>
</evidence>
<organism evidence="2 3">
    <name type="scientific">Orchesella cincta</name>
    <name type="common">Springtail</name>
    <name type="synonym">Podura cincta</name>
    <dbReference type="NCBI Taxonomy" id="48709"/>
    <lineage>
        <taxon>Eukaryota</taxon>
        <taxon>Metazoa</taxon>
        <taxon>Ecdysozoa</taxon>
        <taxon>Arthropoda</taxon>
        <taxon>Hexapoda</taxon>
        <taxon>Collembola</taxon>
        <taxon>Entomobryomorpha</taxon>
        <taxon>Entomobryoidea</taxon>
        <taxon>Orchesellidae</taxon>
        <taxon>Orchesellinae</taxon>
        <taxon>Orchesella</taxon>
    </lineage>
</organism>
<reference evidence="2 3" key="1">
    <citation type="journal article" date="2016" name="Genome Biol. Evol.">
        <title>Gene Family Evolution Reflects Adaptation to Soil Environmental Stressors in the Genome of the Collembolan Orchesella cincta.</title>
        <authorList>
            <person name="Faddeeva-Vakhrusheva A."/>
            <person name="Derks M.F."/>
            <person name="Anvar S.Y."/>
            <person name="Agamennone V."/>
            <person name="Suring W."/>
            <person name="Smit S."/>
            <person name="van Straalen N.M."/>
            <person name="Roelofs D."/>
        </authorList>
    </citation>
    <scope>NUCLEOTIDE SEQUENCE [LARGE SCALE GENOMIC DNA]</scope>
    <source>
        <tissue evidence="2">Mixed pool</tissue>
    </source>
</reference>
<proteinExistence type="predicted"/>
<feature type="chain" id="PRO_5008905396" evidence="1">
    <location>
        <begin position="22"/>
        <end position="177"/>
    </location>
</feature>
<comment type="caution">
    <text evidence="2">The sequence shown here is derived from an EMBL/GenBank/DDBJ whole genome shotgun (WGS) entry which is preliminary data.</text>
</comment>
<feature type="signal peptide" evidence="1">
    <location>
        <begin position="1"/>
        <end position="21"/>
    </location>
</feature>
<gene>
    <name evidence="2" type="ORF">Ocin01_03471</name>
</gene>
<dbReference type="InterPro" id="IPR014756">
    <property type="entry name" value="Ig_E-set"/>
</dbReference>
<evidence type="ECO:0000313" key="2">
    <source>
        <dbReference type="EMBL" id="ODN03210.1"/>
    </source>
</evidence>
<dbReference type="Proteomes" id="UP000094527">
    <property type="component" value="Unassembled WGS sequence"/>
</dbReference>
<name>A0A1D2ND80_ORCCI</name>
<keyword evidence="1" id="KW-0732">Signal</keyword>
<dbReference type="OrthoDB" id="8282899at2759"/>
<sequence length="177" mass="19692">MMTNNLFILIVFSTLSYLADAFSFRNASCSEATIHDLRIAHCNQEPCTIRKGEPLPFELDLSFTTPTKSSNVYFNVYIPKYAAPPAVHGSSLITATCDERNLGFDCPVSSNTIYTLKSHLIIDSQAVCTSNCENMGNNGTGIRDTKWRWAVSDRRKRGTGKKSYSSCSFRLALNIVE</sequence>
<dbReference type="SUPFAM" id="SSF81296">
    <property type="entry name" value="E set domains"/>
    <property type="match status" value="1"/>
</dbReference>